<dbReference type="Proteomes" id="UP000823775">
    <property type="component" value="Unassembled WGS sequence"/>
</dbReference>
<reference evidence="1 2" key="1">
    <citation type="journal article" date="2021" name="BMC Genomics">
        <title>Datura genome reveals duplications of psychoactive alkaloid biosynthetic genes and high mutation rate following tissue culture.</title>
        <authorList>
            <person name="Rajewski A."/>
            <person name="Carter-House D."/>
            <person name="Stajich J."/>
            <person name="Litt A."/>
        </authorList>
    </citation>
    <scope>NUCLEOTIDE SEQUENCE [LARGE SCALE GENOMIC DNA]</scope>
    <source>
        <strain evidence="1">AR-01</strain>
    </source>
</reference>
<comment type="caution">
    <text evidence="1">The sequence shown here is derived from an EMBL/GenBank/DDBJ whole genome shotgun (WGS) entry which is preliminary data.</text>
</comment>
<sequence>MITDLKKSFNEDSGGHTLIRKTAYPNLESSTHHFPNMNSLSLKEAFNSLREACKGRKNGGRHFNVETNQISFTNEHALQPE</sequence>
<protein>
    <submittedName>
        <fullName evidence="1">Uncharacterized protein</fullName>
    </submittedName>
</protein>
<accession>A0ABS8WVA1</accession>
<evidence type="ECO:0000313" key="1">
    <source>
        <dbReference type="EMBL" id="MCE3215496.1"/>
    </source>
</evidence>
<name>A0ABS8WVA1_DATST</name>
<proteinExistence type="predicted"/>
<organism evidence="1 2">
    <name type="scientific">Datura stramonium</name>
    <name type="common">Jimsonweed</name>
    <name type="synonym">Common thornapple</name>
    <dbReference type="NCBI Taxonomy" id="4076"/>
    <lineage>
        <taxon>Eukaryota</taxon>
        <taxon>Viridiplantae</taxon>
        <taxon>Streptophyta</taxon>
        <taxon>Embryophyta</taxon>
        <taxon>Tracheophyta</taxon>
        <taxon>Spermatophyta</taxon>
        <taxon>Magnoliopsida</taxon>
        <taxon>eudicotyledons</taxon>
        <taxon>Gunneridae</taxon>
        <taxon>Pentapetalae</taxon>
        <taxon>asterids</taxon>
        <taxon>lamiids</taxon>
        <taxon>Solanales</taxon>
        <taxon>Solanaceae</taxon>
        <taxon>Solanoideae</taxon>
        <taxon>Datureae</taxon>
        <taxon>Datura</taxon>
    </lineage>
</organism>
<feature type="non-terminal residue" evidence="1">
    <location>
        <position position="81"/>
    </location>
</feature>
<gene>
    <name evidence="1" type="ORF">HAX54_002594</name>
</gene>
<dbReference type="EMBL" id="JACEIK010011162">
    <property type="protein sequence ID" value="MCE3215496.1"/>
    <property type="molecule type" value="Genomic_DNA"/>
</dbReference>
<keyword evidence="2" id="KW-1185">Reference proteome</keyword>
<evidence type="ECO:0000313" key="2">
    <source>
        <dbReference type="Proteomes" id="UP000823775"/>
    </source>
</evidence>